<reference evidence="1" key="1">
    <citation type="submission" date="2023-11" db="EMBL/GenBank/DDBJ databases">
        <authorList>
            <person name="Poullet M."/>
        </authorList>
    </citation>
    <scope>NUCLEOTIDE SEQUENCE</scope>
    <source>
        <strain evidence="1">E1834</strain>
    </source>
</reference>
<proteinExistence type="predicted"/>
<comment type="caution">
    <text evidence="1">The sequence shown here is derived from an EMBL/GenBank/DDBJ whole genome shotgun (WGS) entry which is preliminary data.</text>
</comment>
<evidence type="ECO:0000313" key="2">
    <source>
        <dbReference type="Proteomes" id="UP001497535"/>
    </source>
</evidence>
<evidence type="ECO:0000313" key="1">
    <source>
        <dbReference type="EMBL" id="CAK5049726.1"/>
    </source>
</evidence>
<accession>A0ACB0YJI2</accession>
<organism evidence="1 2">
    <name type="scientific">Meloidogyne enterolobii</name>
    <name type="common">Root-knot nematode worm</name>
    <name type="synonym">Meloidogyne mayaguensis</name>
    <dbReference type="NCBI Taxonomy" id="390850"/>
    <lineage>
        <taxon>Eukaryota</taxon>
        <taxon>Metazoa</taxon>
        <taxon>Ecdysozoa</taxon>
        <taxon>Nematoda</taxon>
        <taxon>Chromadorea</taxon>
        <taxon>Rhabditida</taxon>
        <taxon>Tylenchina</taxon>
        <taxon>Tylenchomorpha</taxon>
        <taxon>Tylenchoidea</taxon>
        <taxon>Meloidogynidae</taxon>
        <taxon>Meloidogyninae</taxon>
        <taxon>Meloidogyne</taxon>
    </lineage>
</organism>
<sequence>MSLHISLSFFKYYVQFLTEYFIYLSTMMFVYRSFQVFGPSRLATQQCIRRLYSTELDAHDYAFMGVGADTSAIRGVLEKSQGIDRYHSRIYFRLLVSTREEPNMVYAQAGENKVVGCICEKDSKHVNYWILKNDGKARRCECEQWFKVVDAEPESV</sequence>
<protein>
    <submittedName>
        <fullName evidence="1">Uncharacterized protein</fullName>
    </submittedName>
</protein>
<name>A0ACB0YJI2_MELEN</name>
<keyword evidence="2" id="KW-1185">Reference proteome</keyword>
<gene>
    <name evidence="1" type="ORF">MENTE1834_LOCUS13103</name>
</gene>
<dbReference type="EMBL" id="CAVMJV010000014">
    <property type="protein sequence ID" value="CAK5049726.1"/>
    <property type="molecule type" value="Genomic_DNA"/>
</dbReference>
<dbReference type="Proteomes" id="UP001497535">
    <property type="component" value="Unassembled WGS sequence"/>
</dbReference>